<name>A0AAD7AE01_9AGAR</name>
<dbReference type="AlphaFoldDB" id="A0AAD7AE01"/>
<evidence type="ECO:0008006" key="3">
    <source>
        <dbReference type="Google" id="ProtNLM"/>
    </source>
</evidence>
<protein>
    <recommendedName>
        <fullName evidence="3">F-box domain-containing protein</fullName>
    </recommendedName>
</protein>
<dbReference type="EMBL" id="JARIHO010000008">
    <property type="protein sequence ID" value="KAJ7356450.1"/>
    <property type="molecule type" value="Genomic_DNA"/>
</dbReference>
<evidence type="ECO:0000313" key="1">
    <source>
        <dbReference type="EMBL" id="KAJ7356450.1"/>
    </source>
</evidence>
<accession>A0AAD7AE01</accession>
<comment type="caution">
    <text evidence="1">The sequence shown here is derived from an EMBL/GenBank/DDBJ whole genome shotgun (WGS) entry which is preliminary data.</text>
</comment>
<proteinExistence type="predicted"/>
<reference evidence="1" key="1">
    <citation type="submission" date="2023-03" db="EMBL/GenBank/DDBJ databases">
        <title>Massive genome expansion in bonnet fungi (Mycena s.s.) driven by repeated elements and novel gene families across ecological guilds.</title>
        <authorList>
            <consortium name="Lawrence Berkeley National Laboratory"/>
            <person name="Harder C.B."/>
            <person name="Miyauchi S."/>
            <person name="Viragh M."/>
            <person name="Kuo A."/>
            <person name="Thoen E."/>
            <person name="Andreopoulos B."/>
            <person name="Lu D."/>
            <person name="Skrede I."/>
            <person name="Drula E."/>
            <person name="Henrissat B."/>
            <person name="Morin E."/>
            <person name="Kohler A."/>
            <person name="Barry K."/>
            <person name="LaButti K."/>
            <person name="Morin E."/>
            <person name="Salamov A."/>
            <person name="Lipzen A."/>
            <person name="Mereny Z."/>
            <person name="Hegedus B."/>
            <person name="Baldrian P."/>
            <person name="Stursova M."/>
            <person name="Weitz H."/>
            <person name="Taylor A."/>
            <person name="Grigoriev I.V."/>
            <person name="Nagy L.G."/>
            <person name="Martin F."/>
            <person name="Kauserud H."/>
        </authorList>
    </citation>
    <scope>NUCLEOTIDE SEQUENCE</scope>
    <source>
        <strain evidence="1">CBHHK002</strain>
    </source>
</reference>
<dbReference type="Proteomes" id="UP001218218">
    <property type="component" value="Unassembled WGS sequence"/>
</dbReference>
<organism evidence="1 2">
    <name type="scientific">Mycena albidolilacea</name>
    <dbReference type="NCBI Taxonomy" id="1033008"/>
    <lineage>
        <taxon>Eukaryota</taxon>
        <taxon>Fungi</taxon>
        <taxon>Dikarya</taxon>
        <taxon>Basidiomycota</taxon>
        <taxon>Agaricomycotina</taxon>
        <taxon>Agaricomycetes</taxon>
        <taxon>Agaricomycetidae</taxon>
        <taxon>Agaricales</taxon>
        <taxon>Marasmiineae</taxon>
        <taxon>Mycenaceae</taxon>
        <taxon>Mycena</taxon>
    </lineage>
</organism>
<gene>
    <name evidence="1" type="ORF">DFH08DRAFT_459149</name>
</gene>
<dbReference type="Gene3D" id="1.20.1280.50">
    <property type="match status" value="1"/>
</dbReference>
<evidence type="ECO:0000313" key="2">
    <source>
        <dbReference type="Proteomes" id="UP001218218"/>
    </source>
</evidence>
<sequence length="179" mass="20225">MAIREAAVSGATRSYRYPVLTLPNEIVGEIFAHVLPIHRAPSVQTPPLRGSDSPTLLAQICRQWRDLALENPALWRALSLNDASIPSEHQAHLCTLWLSMSRCPLSLDIDEDLDALGPLWATELLSALVPHRARWEHLNLYLSLSRLDTIEGPMPLLQSLDLYTWGPPKSRFCRRHCYT</sequence>
<keyword evidence="2" id="KW-1185">Reference proteome</keyword>